<protein>
    <submittedName>
        <fullName evidence="2">AMP-binding protein</fullName>
    </submittedName>
</protein>
<dbReference type="Gene3D" id="3.40.50.12780">
    <property type="entry name" value="N-terminal domain of ligase-like"/>
    <property type="match status" value="1"/>
</dbReference>
<evidence type="ECO:0000259" key="1">
    <source>
        <dbReference type="Pfam" id="PF00501"/>
    </source>
</evidence>
<dbReference type="Proteomes" id="UP000830116">
    <property type="component" value="Chromosome"/>
</dbReference>
<reference evidence="2" key="1">
    <citation type="submission" date="2022-03" db="EMBL/GenBank/DDBJ databases">
        <title>Genome Identification and Characterization of new species Bdellovibrio reynosense LBG001 sp. nov. from a Mexico soil sample.</title>
        <authorList>
            <person name="Camilli A."/>
            <person name="Ajao Y."/>
            <person name="Guo X."/>
        </authorList>
    </citation>
    <scope>NUCLEOTIDE SEQUENCE</scope>
    <source>
        <strain evidence="2">LBG001</strain>
    </source>
</reference>
<organism evidence="2 3">
    <name type="scientific">Bdellovibrio reynosensis</name>
    <dbReference type="NCBI Taxonomy" id="2835041"/>
    <lineage>
        <taxon>Bacteria</taxon>
        <taxon>Pseudomonadati</taxon>
        <taxon>Bdellovibrionota</taxon>
        <taxon>Bdellovibrionia</taxon>
        <taxon>Bdellovibrionales</taxon>
        <taxon>Pseudobdellovibrionaceae</taxon>
        <taxon>Bdellovibrio</taxon>
    </lineage>
</organism>
<dbReference type="EMBL" id="CP093442">
    <property type="protein sequence ID" value="UOE99908.1"/>
    <property type="molecule type" value="Genomic_DNA"/>
</dbReference>
<gene>
    <name evidence="2" type="ORF">MNR06_09380</name>
</gene>
<dbReference type="SUPFAM" id="SSF56801">
    <property type="entry name" value="Acetyl-CoA synthetase-like"/>
    <property type="match status" value="1"/>
</dbReference>
<dbReference type="PANTHER" id="PTHR43201">
    <property type="entry name" value="ACYL-COA SYNTHETASE"/>
    <property type="match status" value="1"/>
</dbReference>
<feature type="domain" description="AMP-dependent synthetase/ligase" evidence="1">
    <location>
        <begin position="48"/>
        <end position="245"/>
    </location>
</feature>
<dbReference type="InterPro" id="IPR042099">
    <property type="entry name" value="ANL_N_sf"/>
</dbReference>
<dbReference type="InterPro" id="IPR045851">
    <property type="entry name" value="AMP-bd_C_sf"/>
</dbReference>
<keyword evidence="3" id="KW-1185">Reference proteome</keyword>
<dbReference type="Pfam" id="PF00501">
    <property type="entry name" value="AMP-binding"/>
    <property type="match status" value="1"/>
</dbReference>
<accession>A0ABY4C5Z6</accession>
<name>A0ABY4C5Z6_9BACT</name>
<sequence>MASTQNALDLSSQHNEILLNPRWPKEDFAKLYELANHIQIKENLKAHVWIATSGSTASSVAATKLVALSKQALVNSATAVNKHLQSNDKDVWTQVLPSFHVGGLGIEIRSQLSGAKVVPALKDERWDPLHFHQVLEKEKCTLSALVPTQVFDLVSKTLPAPSSLRAVVVGGGVLDQELYRKALVLGWPLLPSYGMTETASQIATADLNSLGHPYFPEVKLLSHAQARTNNEGFIEVSSTSLFTMYAQNTFEGFKSWDPKINGWFTTEDRGQVLGDNLVIEGRAKDYIKIGGEGTNVARLRSILENCIQELFPQNSLNVCILEMDSQRLGQEIHMVSLLSATESEKLVQLYSEKVLPFEKVRKIHYVSELPRTELGKIKWEELKRQVKGQL</sequence>
<dbReference type="InterPro" id="IPR000873">
    <property type="entry name" value="AMP-dep_synth/lig_dom"/>
</dbReference>
<dbReference type="RefSeq" id="WP_243535359.1">
    <property type="nucleotide sequence ID" value="NZ_CP093442.1"/>
</dbReference>
<proteinExistence type="predicted"/>
<dbReference type="PANTHER" id="PTHR43201:SF32">
    <property type="entry name" value="2-SUCCINYLBENZOATE--COA LIGASE, CHLOROPLASTIC_PEROXISOMAL"/>
    <property type="match status" value="1"/>
</dbReference>
<dbReference type="Gene3D" id="3.30.300.30">
    <property type="match status" value="1"/>
</dbReference>
<evidence type="ECO:0000313" key="2">
    <source>
        <dbReference type="EMBL" id="UOE99908.1"/>
    </source>
</evidence>
<evidence type="ECO:0000313" key="3">
    <source>
        <dbReference type="Proteomes" id="UP000830116"/>
    </source>
</evidence>